<feature type="non-terminal residue" evidence="2">
    <location>
        <position position="147"/>
    </location>
</feature>
<evidence type="ECO:0000256" key="1">
    <source>
        <dbReference type="SAM" id="MobiDB-lite"/>
    </source>
</evidence>
<feature type="compositionally biased region" description="Basic and acidic residues" evidence="1">
    <location>
        <begin position="29"/>
        <end position="49"/>
    </location>
</feature>
<feature type="region of interest" description="Disordered" evidence="1">
    <location>
        <begin position="1"/>
        <end position="120"/>
    </location>
</feature>
<dbReference type="EMBL" id="CADCTV010000285">
    <property type="protein sequence ID" value="CAA9313842.1"/>
    <property type="molecule type" value="Genomic_DNA"/>
</dbReference>
<proteinExistence type="predicted"/>
<reference evidence="2" key="1">
    <citation type="submission" date="2020-02" db="EMBL/GenBank/DDBJ databases">
        <authorList>
            <person name="Meier V. D."/>
        </authorList>
    </citation>
    <scope>NUCLEOTIDE SEQUENCE</scope>
    <source>
        <strain evidence="2">AVDCRST_MAG89</strain>
    </source>
</reference>
<protein>
    <submittedName>
        <fullName evidence="2">Diguanylate cyclase/phosphodiesterase (GGDEF &amp; EAL domains) with PAS/PAC sensor(S)</fullName>
    </submittedName>
</protein>
<name>A0A6J4KTJ4_9BACT</name>
<dbReference type="AlphaFoldDB" id="A0A6J4KTJ4"/>
<sequence>RRAGAGGAARVRSLSHRGRHGSGEGADAQEPRASREHGAARARRGDPPGRLRHRLLVARAPGAAAGGRGQDRPLLRGARRRRPGDPALHRHPDPRPRPAGHRRGGGDRGGPAARARGGLPLRAGLLLLPPHRRLRARLAARGCAALV</sequence>
<gene>
    <name evidence="2" type="ORF">AVDCRST_MAG89-1298</name>
</gene>
<feature type="compositionally biased region" description="Basic and acidic residues" evidence="1">
    <location>
        <begin position="83"/>
        <end position="96"/>
    </location>
</feature>
<accession>A0A6J4KTJ4</accession>
<feature type="non-terminal residue" evidence="2">
    <location>
        <position position="1"/>
    </location>
</feature>
<evidence type="ECO:0000313" key="2">
    <source>
        <dbReference type="EMBL" id="CAA9313842.1"/>
    </source>
</evidence>
<feature type="compositionally biased region" description="Low complexity" evidence="1">
    <location>
        <begin position="110"/>
        <end position="120"/>
    </location>
</feature>
<organism evidence="2">
    <name type="scientific">uncultured Gemmatimonadota bacterium</name>
    <dbReference type="NCBI Taxonomy" id="203437"/>
    <lineage>
        <taxon>Bacteria</taxon>
        <taxon>Pseudomonadati</taxon>
        <taxon>Gemmatimonadota</taxon>
        <taxon>environmental samples</taxon>
    </lineage>
</organism>